<dbReference type="Proteomes" id="UP001177670">
    <property type="component" value="Unassembled WGS sequence"/>
</dbReference>
<proteinExistence type="predicted"/>
<accession>A0AA40KRL0</accession>
<reference evidence="1" key="1">
    <citation type="submission" date="2021-10" db="EMBL/GenBank/DDBJ databases">
        <title>Melipona bicolor Genome sequencing and assembly.</title>
        <authorList>
            <person name="Araujo N.S."/>
            <person name="Arias M.C."/>
        </authorList>
    </citation>
    <scope>NUCLEOTIDE SEQUENCE</scope>
    <source>
        <strain evidence="1">USP_2M_L1-L4_2017</strain>
        <tissue evidence="1">Whole body</tissue>
    </source>
</reference>
<comment type="caution">
    <text evidence="1">The sequence shown here is derived from an EMBL/GenBank/DDBJ whole genome shotgun (WGS) entry which is preliminary data.</text>
</comment>
<name>A0AA40KRL0_9HYME</name>
<dbReference type="EMBL" id="JAHYIQ010000007">
    <property type="protein sequence ID" value="KAK1130299.1"/>
    <property type="molecule type" value="Genomic_DNA"/>
</dbReference>
<evidence type="ECO:0000313" key="2">
    <source>
        <dbReference type="Proteomes" id="UP001177670"/>
    </source>
</evidence>
<keyword evidence="2" id="KW-1185">Reference proteome</keyword>
<sequence>MCLVTSVRKNHDYTLIDLKSKSLTNNQGMNQSDPISLFVRRATLVHSSKLPAIFRRHSPEVRLVDSSPWRWRWRRRRELCFSYTRNKPSDCGSRHFRCFFVFRGSLERGKVKANDLPGSKVKSIDQAMNRREHATVFTINPRPTTSLRCGAIVPTTTTTTTATTASRTADYSGLETSHGHRWLACY</sequence>
<dbReference type="AlphaFoldDB" id="A0AA40KRL0"/>
<protein>
    <submittedName>
        <fullName evidence="1">Uncharacterized protein</fullName>
    </submittedName>
</protein>
<evidence type="ECO:0000313" key="1">
    <source>
        <dbReference type="EMBL" id="KAK1130299.1"/>
    </source>
</evidence>
<organism evidence="1 2">
    <name type="scientific">Melipona bicolor</name>
    <dbReference type="NCBI Taxonomy" id="60889"/>
    <lineage>
        <taxon>Eukaryota</taxon>
        <taxon>Metazoa</taxon>
        <taxon>Ecdysozoa</taxon>
        <taxon>Arthropoda</taxon>
        <taxon>Hexapoda</taxon>
        <taxon>Insecta</taxon>
        <taxon>Pterygota</taxon>
        <taxon>Neoptera</taxon>
        <taxon>Endopterygota</taxon>
        <taxon>Hymenoptera</taxon>
        <taxon>Apocrita</taxon>
        <taxon>Aculeata</taxon>
        <taxon>Apoidea</taxon>
        <taxon>Anthophila</taxon>
        <taxon>Apidae</taxon>
        <taxon>Melipona</taxon>
    </lineage>
</organism>
<gene>
    <name evidence="1" type="ORF">K0M31_018436</name>
</gene>